<organism evidence="1 2">
    <name type="scientific">Piscinibacter gummiphilus</name>
    <dbReference type="NCBI Taxonomy" id="946333"/>
    <lineage>
        <taxon>Bacteria</taxon>
        <taxon>Pseudomonadati</taxon>
        <taxon>Pseudomonadota</taxon>
        <taxon>Betaproteobacteria</taxon>
        <taxon>Burkholderiales</taxon>
        <taxon>Sphaerotilaceae</taxon>
        <taxon>Piscinibacter</taxon>
    </lineage>
</organism>
<name>A0ABZ0CNI1_9BURK</name>
<accession>A0ABZ0CNI1</accession>
<dbReference type="InterPro" id="IPR018330">
    <property type="entry name" value="RecT_fam"/>
</dbReference>
<dbReference type="Proteomes" id="UP001303946">
    <property type="component" value="Chromosome"/>
</dbReference>
<reference evidence="1 2" key="1">
    <citation type="submission" date="2023-10" db="EMBL/GenBank/DDBJ databases">
        <title>Bacteria for the degradation of biodegradable plastic PBAT(Polybutylene adipate terephthalate).</title>
        <authorList>
            <person name="Weon H.-Y."/>
            <person name="Yeon J."/>
        </authorList>
    </citation>
    <scope>NUCLEOTIDE SEQUENCE [LARGE SCALE GENOMIC DNA]</scope>
    <source>
        <strain evidence="1 2">SBD 7-3</strain>
    </source>
</reference>
<keyword evidence="2" id="KW-1185">Reference proteome</keyword>
<evidence type="ECO:0000313" key="1">
    <source>
        <dbReference type="EMBL" id="WOB06550.1"/>
    </source>
</evidence>
<gene>
    <name evidence="1" type="ORF">RXV79_16645</name>
</gene>
<dbReference type="RefSeq" id="WP_316699046.1">
    <property type="nucleotide sequence ID" value="NZ_CP136336.1"/>
</dbReference>
<protein>
    <submittedName>
        <fullName evidence="1">Recombinase RecT</fullName>
    </submittedName>
</protein>
<dbReference type="EMBL" id="CP136336">
    <property type="protein sequence ID" value="WOB06550.1"/>
    <property type="molecule type" value="Genomic_DNA"/>
</dbReference>
<sequence length="323" mass="36062">MSLELVVNDIYNARESFDAAIAPGLSINFESEASFAVQIVTANEYLLKVAKNARQSMHNAIVNVAAIGLTLNPAKKQAYLVPRKVGKQGVVVCLDVGWGGLIDLAVEAGAIMWAKAHEVYANDEFQRTNDGTPPHHKFKEFTDRGDLVAIYVVSKLPNGDFLTEVMTVGEINDIRDRSEAFKAYQENKISKTPWVDDWLEMAKKTVVRRASKWWRGRGNTARLERAIHMLDTQGDGMAHPLENVPVGDEPEERFDSEYWIKRVKAATTDEAVMRVYHEGVALITKLRDMANGAIFKRAVVDRRKQLAAKDGAEDATYTNRKAA</sequence>
<dbReference type="NCBIfam" id="TIGR00616">
    <property type="entry name" value="rect"/>
    <property type="match status" value="1"/>
</dbReference>
<dbReference type="Pfam" id="PF03837">
    <property type="entry name" value="RecT"/>
    <property type="match status" value="1"/>
</dbReference>
<proteinExistence type="predicted"/>
<evidence type="ECO:0000313" key="2">
    <source>
        <dbReference type="Proteomes" id="UP001303946"/>
    </source>
</evidence>
<dbReference type="InterPro" id="IPR004590">
    <property type="entry name" value="ssDNA_annealing_RecT"/>
</dbReference>